<accession>A0EGG1</accession>
<dbReference type="RefSeq" id="XP_001461775.1">
    <property type="nucleotide sequence ID" value="XM_001461738.1"/>
</dbReference>
<evidence type="ECO:0000313" key="1">
    <source>
        <dbReference type="EMBL" id="CAK94402.1"/>
    </source>
</evidence>
<dbReference type="OrthoDB" id="305070at2759"/>
<dbReference type="InParanoid" id="A0EGG1"/>
<dbReference type="Gene3D" id="3.40.50.300">
    <property type="entry name" value="P-loop containing nucleotide triphosphate hydrolases"/>
    <property type="match status" value="1"/>
</dbReference>
<organism evidence="1 2">
    <name type="scientific">Paramecium tetraurelia</name>
    <dbReference type="NCBI Taxonomy" id="5888"/>
    <lineage>
        <taxon>Eukaryota</taxon>
        <taxon>Sar</taxon>
        <taxon>Alveolata</taxon>
        <taxon>Ciliophora</taxon>
        <taxon>Intramacronucleata</taxon>
        <taxon>Oligohymenophorea</taxon>
        <taxon>Peniculida</taxon>
        <taxon>Parameciidae</taxon>
        <taxon>Paramecium</taxon>
    </lineage>
</organism>
<evidence type="ECO:0008006" key="3">
    <source>
        <dbReference type="Google" id="ProtNLM"/>
    </source>
</evidence>
<dbReference type="AlphaFoldDB" id="A0EGG1"/>
<reference evidence="1 2" key="1">
    <citation type="journal article" date="2006" name="Nature">
        <title>Global trends of whole-genome duplications revealed by the ciliate Paramecium tetraurelia.</title>
        <authorList>
            <consortium name="Genoscope"/>
            <person name="Aury J.-M."/>
            <person name="Jaillon O."/>
            <person name="Duret L."/>
            <person name="Noel B."/>
            <person name="Jubin C."/>
            <person name="Porcel B.M."/>
            <person name="Segurens B."/>
            <person name="Daubin V."/>
            <person name="Anthouard V."/>
            <person name="Aiach N."/>
            <person name="Arnaiz O."/>
            <person name="Billaut A."/>
            <person name="Beisson J."/>
            <person name="Blanc I."/>
            <person name="Bouhouche K."/>
            <person name="Camara F."/>
            <person name="Duharcourt S."/>
            <person name="Guigo R."/>
            <person name="Gogendeau D."/>
            <person name="Katinka M."/>
            <person name="Keller A.-M."/>
            <person name="Kissmehl R."/>
            <person name="Klotz C."/>
            <person name="Koll F."/>
            <person name="Le Moue A."/>
            <person name="Lepere C."/>
            <person name="Malinsky S."/>
            <person name="Nowacki M."/>
            <person name="Nowak J.K."/>
            <person name="Plattner H."/>
            <person name="Poulain J."/>
            <person name="Ruiz F."/>
            <person name="Serrano V."/>
            <person name="Zagulski M."/>
            <person name="Dessen P."/>
            <person name="Betermier M."/>
            <person name="Weissenbach J."/>
            <person name="Scarpelli C."/>
            <person name="Schachter V."/>
            <person name="Sperling L."/>
            <person name="Meyer E."/>
            <person name="Cohen J."/>
            <person name="Wincker P."/>
        </authorList>
    </citation>
    <scope>NUCLEOTIDE SEQUENCE [LARGE SCALE GENOMIC DNA]</scope>
    <source>
        <strain evidence="1 2">Stock d4-2</strain>
    </source>
</reference>
<dbReference type="EMBL" id="CT868677">
    <property type="protein sequence ID" value="CAK94402.1"/>
    <property type="molecule type" value="Genomic_DNA"/>
</dbReference>
<name>A0EGG1_PARTE</name>
<dbReference type="KEGG" id="ptm:GSPATT00026726001"/>
<dbReference type="HOGENOM" id="CLU_501069_0_0_1"/>
<proteinExistence type="predicted"/>
<sequence length="544" mass="64163">MSCGCFEKPLSQELRDFLQQQYTEQQCPNKIIFTSNPESFKNKYNINKKICQKQKIYTIDQLASKQNVQKMIMSELEAEQFQLAYNYRNIQKDQFSALAYGNSGYTFRLELQETLNNGSNVLVIGEKGSGKSTLINAVGNSLLIDYADRYRYHIAEYDFNGYLQECDMWVENVKFKFLEVLGYGENLLQNQQIMLQTYEFLKEKNLQIDCILICRKFGYQGLQTKEKQIICHLAEVFGQQYIKKCFLVNTNYDHGDEKQILNQLQGDLNRINTIFDQMPDPKILFVNSQITPFEGNAGAHRFETVKVAKNAITNLINTNAYRLAIINSDAFRHRRSKENSLKQTKDQIKTSLIQLLPCLENYFQICEINENDDLFYANSVFWSTLKNDERVKESKVLSVILEEIILPDSDLLLIEKEFEKLELLNSLTLDFERQKRRKNEATYKKQFNRQKEKLTVEKDRWLQNIIELADYYINEQQQFLQETYVYQQESREQLITNNMNNQLKLYLQQDQGFDNVQLKQEFEVIRQRLFLPNTNLFATQIIAL</sequence>
<dbReference type="OMA" id="QIDCILI"/>
<keyword evidence="2" id="KW-1185">Reference proteome</keyword>
<gene>
    <name evidence="1" type="ORF">GSPATT00026726001</name>
</gene>
<dbReference type="InterPro" id="IPR027417">
    <property type="entry name" value="P-loop_NTPase"/>
</dbReference>
<dbReference type="GeneID" id="5047560"/>
<evidence type="ECO:0000313" key="2">
    <source>
        <dbReference type="Proteomes" id="UP000000600"/>
    </source>
</evidence>
<dbReference type="SUPFAM" id="SSF52540">
    <property type="entry name" value="P-loop containing nucleoside triphosphate hydrolases"/>
    <property type="match status" value="1"/>
</dbReference>
<protein>
    <recommendedName>
        <fullName evidence="3">G domain-containing protein</fullName>
    </recommendedName>
</protein>
<dbReference type="Proteomes" id="UP000000600">
    <property type="component" value="Unassembled WGS sequence"/>
</dbReference>